<evidence type="ECO:0000313" key="4">
    <source>
        <dbReference type="EMBL" id="KDQ59072.1"/>
    </source>
</evidence>
<evidence type="ECO:0000256" key="2">
    <source>
        <dbReference type="SAM" id="MobiDB-lite"/>
    </source>
</evidence>
<dbReference type="PANTHER" id="PTHR13677:SF0">
    <property type="entry name" value="LD41638P"/>
    <property type="match status" value="1"/>
</dbReference>
<feature type="compositionally biased region" description="Polar residues" evidence="2">
    <location>
        <begin position="37"/>
        <end position="47"/>
    </location>
</feature>
<dbReference type="InterPro" id="IPR037516">
    <property type="entry name" value="Tripartite_DENN"/>
</dbReference>
<sequence length="580" mass="64456">MSVFTDDDDNGDLGLLPLSSSSPPYPSNPLSLPPAPATTTSVQHVTNPSLSFRRPPSSPVRSNTLPRTARRRSTQIALAPAEGSVQLEPEKLARLRGWILGLVTVNFDLDVGPVIDSIQPYLLLSSSDSENIAFSSFPDSPQFDQGSQCHSFRIRDSGHVEERALRNFGRGAPSDGFVYGYCHFTQQRDSTSKRGYRQTSLVILTHHPYPALFQTIISILGPMYQQHGSPMLETACHNIANWPDSTPGNTVELGFLGSALQVGLPMHSDEQQSRESLPLSERNAPFHVLASTPSQSPPILPLFEASLSHLWSIWECLVLCEPILIFAPSPDSTSQAVWWFRDILRPIPMASDFRPYFTIHDQDHAALVNKMPPKAGLLLGVTNPLIERACRHWPHILSLGSHAKLVARSPPSRADKPSKGKTMFTAAGPHPGWATKTHNRYISKDRALLKQLEEACQGGHQAKSEASQLLRRHFSSRTTALLVPLNRYLNTLIPSPAESASSLTSTLRLKPFSTSDFFSSLKAHGAQLPFRSKHKQKEFYERWLRTPAFGLWLAKQEEVVQRVLRENAERRVSSVYSPRV</sequence>
<feature type="compositionally biased region" description="Acidic residues" evidence="2">
    <location>
        <begin position="1"/>
        <end position="11"/>
    </location>
</feature>
<evidence type="ECO:0000313" key="5">
    <source>
        <dbReference type="Proteomes" id="UP000027265"/>
    </source>
</evidence>
<dbReference type="InParanoid" id="A0A067Q6G9"/>
<dbReference type="OrthoDB" id="10265409at2759"/>
<feature type="compositionally biased region" description="Low complexity" evidence="2">
    <location>
        <begin position="48"/>
        <end position="62"/>
    </location>
</feature>
<dbReference type="InterPro" id="IPR024224">
    <property type="entry name" value="DENND6"/>
</dbReference>
<organism evidence="4 5">
    <name type="scientific">Jaapia argillacea MUCL 33604</name>
    <dbReference type="NCBI Taxonomy" id="933084"/>
    <lineage>
        <taxon>Eukaryota</taxon>
        <taxon>Fungi</taxon>
        <taxon>Dikarya</taxon>
        <taxon>Basidiomycota</taxon>
        <taxon>Agaricomycotina</taxon>
        <taxon>Agaricomycetes</taxon>
        <taxon>Agaricomycetidae</taxon>
        <taxon>Jaapiales</taxon>
        <taxon>Jaapiaceae</taxon>
        <taxon>Jaapia</taxon>
    </lineage>
</organism>
<keyword evidence="5" id="KW-1185">Reference proteome</keyword>
<gene>
    <name evidence="4" type="ORF">JAAARDRAFT_192624</name>
</gene>
<dbReference type="GO" id="GO:0055037">
    <property type="term" value="C:recycling endosome"/>
    <property type="evidence" value="ECO:0007669"/>
    <property type="project" value="TreeGrafter"/>
</dbReference>
<dbReference type="Proteomes" id="UP000027265">
    <property type="component" value="Unassembled WGS sequence"/>
</dbReference>
<feature type="compositionally biased region" description="Low complexity" evidence="2">
    <location>
        <begin position="12"/>
        <end position="22"/>
    </location>
</feature>
<evidence type="ECO:0000256" key="1">
    <source>
        <dbReference type="ARBA" id="ARBA00007159"/>
    </source>
</evidence>
<dbReference type="GO" id="GO:0005085">
    <property type="term" value="F:guanyl-nucleotide exchange factor activity"/>
    <property type="evidence" value="ECO:0007669"/>
    <property type="project" value="InterPro"/>
</dbReference>
<reference evidence="5" key="1">
    <citation type="journal article" date="2014" name="Proc. Natl. Acad. Sci. U.S.A.">
        <title>Extensive sampling of basidiomycete genomes demonstrates inadequacy of the white-rot/brown-rot paradigm for wood decay fungi.</title>
        <authorList>
            <person name="Riley R."/>
            <person name="Salamov A.A."/>
            <person name="Brown D.W."/>
            <person name="Nagy L.G."/>
            <person name="Floudas D."/>
            <person name="Held B.W."/>
            <person name="Levasseur A."/>
            <person name="Lombard V."/>
            <person name="Morin E."/>
            <person name="Otillar R."/>
            <person name="Lindquist E.A."/>
            <person name="Sun H."/>
            <person name="LaButti K.M."/>
            <person name="Schmutz J."/>
            <person name="Jabbour D."/>
            <person name="Luo H."/>
            <person name="Baker S.E."/>
            <person name="Pisabarro A.G."/>
            <person name="Walton J.D."/>
            <person name="Blanchette R.A."/>
            <person name="Henrissat B."/>
            <person name="Martin F."/>
            <person name="Cullen D."/>
            <person name="Hibbett D.S."/>
            <person name="Grigoriev I.V."/>
        </authorList>
    </citation>
    <scope>NUCLEOTIDE SEQUENCE [LARGE SCALE GENOMIC DNA]</scope>
    <source>
        <strain evidence="5">MUCL 33604</strain>
    </source>
</reference>
<dbReference type="PROSITE" id="PS50211">
    <property type="entry name" value="DENN"/>
    <property type="match status" value="1"/>
</dbReference>
<dbReference type="PANTHER" id="PTHR13677">
    <property type="entry name" value="LD41638P"/>
    <property type="match status" value="1"/>
</dbReference>
<dbReference type="AlphaFoldDB" id="A0A067Q6G9"/>
<name>A0A067Q6G9_9AGAM</name>
<dbReference type="EMBL" id="KL197716">
    <property type="protein sequence ID" value="KDQ59072.1"/>
    <property type="molecule type" value="Genomic_DNA"/>
</dbReference>
<proteinExistence type="inferred from homology"/>
<feature type="domain" description="UDENN" evidence="3">
    <location>
        <begin position="100"/>
        <end position="564"/>
    </location>
</feature>
<dbReference type="HOGENOM" id="CLU_017013_0_0_1"/>
<evidence type="ECO:0000259" key="3">
    <source>
        <dbReference type="PROSITE" id="PS50211"/>
    </source>
</evidence>
<feature type="compositionally biased region" description="Pro residues" evidence="2">
    <location>
        <begin position="23"/>
        <end position="36"/>
    </location>
</feature>
<feature type="region of interest" description="Disordered" evidence="2">
    <location>
        <begin position="408"/>
        <end position="430"/>
    </location>
</feature>
<feature type="region of interest" description="Disordered" evidence="2">
    <location>
        <begin position="1"/>
        <end position="74"/>
    </location>
</feature>
<comment type="similarity">
    <text evidence="1">Belongs to the DENND6 family.</text>
</comment>
<protein>
    <recommendedName>
        <fullName evidence="3">UDENN domain-containing protein</fullName>
    </recommendedName>
</protein>
<accession>A0A067Q6G9</accession>